<comment type="caution">
    <text evidence="2">The sequence shown here is derived from an EMBL/GenBank/DDBJ whole genome shotgun (WGS) entry which is preliminary data.</text>
</comment>
<feature type="compositionally biased region" description="Acidic residues" evidence="1">
    <location>
        <begin position="10"/>
        <end position="38"/>
    </location>
</feature>
<gene>
    <name evidence="2" type="ORF">C435_11355</name>
</gene>
<dbReference type="PATRIC" id="fig|662475.6.peg.2219"/>
<evidence type="ECO:0000313" key="2">
    <source>
        <dbReference type="EMBL" id="EMA17294.1"/>
    </source>
</evidence>
<feature type="compositionally biased region" description="Acidic residues" evidence="1">
    <location>
        <begin position="63"/>
        <end position="77"/>
    </location>
</feature>
<organism evidence="2 3">
    <name type="scientific">Haloarcula marismortui ATCC 33799</name>
    <dbReference type="NCBI Taxonomy" id="662475"/>
    <lineage>
        <taxon>Archaea</taxon>
        <taxon>Methanobacteriati</taxon>
        <taxon>Methanobacteriota</taxon>
        <taxon>Stenosarchaea group</taxon>
        <taxon>Halobacteria</taxon>
        <taxon>Halobacteriales</taxon>
        <taxon>Haloarculaceae</taxon>
        <taxon>Haloarcula</taxon>
    </lineage>
</organism>
<feature type="region of interest" description="Disordered" evidence="1">
    <location>
        <begin position="1"/>
        <end position="116"/>
    </location>
</feature>
<dbReference type="AlphaFoldDB" id="M0KAU2"/>
<accession>M0KAU2</accession>
<evidence type="ECO:0000256" key="1">
    <source>
        <dbReference type="SAM" id="MobiDB-lite"/>
    </source>
</evidence>
<protein>
    <submittedName>
        <fullName evidence="2">Uncharacterized protein</fullName>
    </submittedName>
</protein>
<dbReference type="RefSeq" id="WP_007189256.1">
    <property type="nucleotide sequence ID" value="NZ_AOLS01000061.1"/>
</dbReference>
<dbReference type="EMBL" id="AOLS01000061">
    <property type="protein sequence ID" value="EMA17294.1"/>
    <property type="molecule type" value="Genomic_DNA"/>
</dbReference>
<reference evidence="2 3" key="1">
    <citation type="journal article" date="2014" name="PLoS Genet.">
        <title>Phylogenetically driven sequencing of extremely halophilic archaea reveals strategies for static and dynamic osmo-response.</title>
        <authorList>
            <person name="Becker E.A."/>
            <person name="Seitzer P.M."/>
            <person name="Tritt A."/>
            <person name="Larsen D."/>
            <person name="Krusor M."/>
            <person name="Yao A.I."/>
            <person name="Wu D."/>
            <person name="Madern D."/>
            <person name="Eisen J.A."/>
            <person name="Darling A.E."/>
            <person name="Facciotti M.T."/>
        </authorList>
    </citation>
    <scope>NUCLEOTIDE SEQUENCE [LARGE SCALE GENOMIC DNA]</scope>
    <source>
        <strain evidence="2 3">ATCC 33799</strain>
    </source>
</reference>
<feature type="compositionally biased region" description="Low complexity" evidence="1">
    <location>
        <begin position="47"/>
        <end position="62"/>
    </location>
</feature>
<evidence type="ECO:0000313" key="3">
    <source>
        <dbReference type="Proteomes" id="UP000011687"/>
    </source>
</evidence>
<dbReference type="Proteomes" id="UP000011687">
    <property type="component" value="Unassembled WGS sequence"/>
</dbReference>
<sequence>MSQAKQQIDLELEEVDQEAEANESDVDDEQESLFDDVDTGSPEEQSTNDNTGSAASSSNTSDSDSEGLTEFGVEEDPSPNNPRLDNPDGELEQDRRTNTRTSSDETEQETLFPDIEDEDQVTLTGEKAYNQCLFGQD</sequence>
<proteinExistence type="predicted"/>
<keyword evidence="3" id="KW-1185">Reference proteome</keyword>
<name>M0KAU2_9EURY</name>
<feature type="compositionally biased region" description="Acidic residues" evidence="1">
    <location>
        <begin position="104"/>
        <end position="116"/>
    </location>
</feature>